<feature type="domain" description="Galactose oxidase-like Early set" evidence="1">
    <location>
        <begin position="7"/>
        <end position="65"/>
    </location>
</feature>
<dbReference type="Pfam" id="PF09118">
    <property type="entry name" value="GO-like_E_set"/>
    <property type="match status" value="1"/>
</dbReference>
<proteinExistence type="predicted"/>
<reference evidence="2 3" key="1">
    <citation type="journal article" date="2019" name="Nat. Plants">
        <title>Stout camphor tree genome fills gaps in understanding of flowering plant genome evolution.</title>
        <authorList>
            <person name="Chaw S.M."/>
            <person name="Liu Y.C."/>
            <person name="Wu Y.W."/>
            <person name="Wang H.Y."/>
            <person name="Lin C.I."/>
            <person name="Wu C.S."/>
            <person name="Ke H.M."/>
            <person name="Chang L.Y."/>
            <person name="Hsu C.Y."/>
            <person name="Yang H.T."/>
            <person name="Sudianto E."/>
            <person name="Hsu M.H."/>
            <person name="Wu K.P."/>
            <person name="Wang L.N."/>
            <person name="Leebens-Mack J.H."/>
            <person name="Tsai I.J."/>
        </authorList>
    </citation>
    <scope>NUCLEOTIDE SEQUENCE [LARGE SCALE GENOMIC DNA]</scope>
    <source>
        <strain evidence="3">cv. Chaw 1501</strain>
        <tissue evidence="2">Young leaves</tissue>
    </source>
</reference>
<evidence type="ECO:0000259" key="1">
    <source>
        <dbReference type="Pfam" id="PF09118"/>
    </source>
</evidence>
<dbReference type="PANTHER" id="PTHR32208">
    <property type="entry name" value="SECRETED PROTEIN-RELATED"/>
    <property type="match status" value="1"/>
</dbReference>
<sequence length="261" mass="29280">MDSNLKPKIITPTSPTKLSYGWKFVIRFQVGTGGFSAKGVAVPLIAPSFTTHSFSMNHRLLFLISGRATTLDLVAFIHVINVKTEGSNHECGVHPELGLEIVNYFFVHLEGFGENIVRDGGFRSKNRVSYSDNTWVLTAESSNGYSRCMANIGLKVNEANWEDKHITLVKDLCYEGIIVLVGEDKADVEHPFEDRQYLSGTWVRVRRVLSIRSEVYASQGDAKSIEPSYLVDKHWSHFGPNIVRCVAWFVQALKEEIICLG</sequence>
<dbReference type="OrthoDB" id="2019572at2759"/>
<dbReference type="AlphaFoldDB" id="A0A3S3NP97"/>
<comment type="caution">
    <text evidence="2">The sequence shown here is derived from an EMBL/GenBank/DDBJ whole genome shotgun (WGS) entry which is preliminary data.</text>
</comment>
<dbReference type="Proteomes" id="UP000283530">
    <property type="component" value="Unassembled WGS sequence"/>
</dbReference>
<keyword evidence="3" id="KW-1185">Reference proteome</keyword>
<accession>A0A3S3NP97</accession>
<dbReference type="InterPro" id="IPR013783">
    <property type="entry name" value="Ig-like_fold"/>
</dbReference>
<dbReference type="InterPro" id="IPR014756">
    <property type="entry name" value="Ig_E-set"/>
</dbReference>
<dbReference type="PANTHER" id="PTHR32208:SF62">
    <property type="entry name" value="OXIDASE, PUTATIVE, EXPRESSED-RELATED"/>
    <property type="match status" value="1"/>
</dbReference>
<dbReference type="InterPro" id="IPR015202">
    <property type="entry name" value="GO-like_E_set"/>
</dbReference>
<protein>
    <submittedName>
        <fullName evidence="2">Aldehyde oxidase GLOX-like protein</fullName>
    </submittedName>
</protein>
<evidence type="ECO:0000313" key="2">
    <source>
        <dbReference type="EMBL" id="RWR83796.1"/>
    </source>
</evidence>
<gene>
    <name evidence="2" type="ORF">CKAN_01256800</name>
</gene>
<evidence type="ECO:0000313" key="3">
    <source>
        <dbReference type="Proteomes" id="UP000283530"/>
    </source>
</evidence>
<dbReference type="SUPFAM" id="SSF81296">
    <property type="entry name" value="E set domains"/>
    <property type="match status" value="1"/>
</dbReference>
<organism evidence="2 3">
    <name type="scientific">Cinnamomum micranthum f. kanehirae</name>
    <dbReference type="NCBI Taxonomy" id="337451"/>
    <lineage>
        <taxon>Eukaryota</taxon>
        <taxon>Viridiplantae</taxon>
        <taxon>Streptophyta</taxon>
        <taxon>Embryophyta</taxon>
        <taxon>Tracheophyta</taxon>
        <taxon>Spermatophyta</taxon>
        <taxon>Magnoliopsida</taxon>
        <taxon>Magnoliidae</taxon>
        <taxon>Laurales</taxon>
        <taxon>Lauraceae</taxon>
        <taxon>Cinnamomum</taxon>
    </lineage>
</organism>
<name>A0A3S3NP97_9MAGN</name>
<dbReference type="Gene3D" id="2.60.40.10">
    <property type="entry name" value="Immunoglobulins"/>
    <property type="match status" value="1"/>
</dbReference>
<dbReference type="EMBL" id="QPKB01000004">
    <property type="protein sequence ID" value="RWR83796.1"/>
    <property type="molecule type" value="Genomic_DNA"/>
</dbReference>